<name>A0A068T2A8_NEOGA</name>
<evidence type="ECO:0000313" key="5">
    <source>
        <dbReference type="EMBL" id="CDN52528.1"/>
    </source>
</evidence>
<feature type="domain" description="Phage capsid-like C-terminal" evidence="4">
    <location>
        <begin position="188"/>
        <end position="470"/>
    </location>
</feature>
<dbReference type="EMBL" id="HG938355">
    <property type="protein sequence ID" value="CDN52528.1"/>
    <property type="molecule type" value="Genomic_DNA"/>
</dbReference>
<dbReference type="NCBIfam" id="TIGR01554">
    <property type="entry name" value="major_cap_HK97"/>
    <property type="match status" value="1"/>
</dbReference>
<dbReference type="KEGG" id="ngl:RG1141_CH01630"/>
<dbReference type="Pfam" id="PF05065">
    <property type="entry name" value="Phage_capsid"/>
    <property type="match status" value="1"/>
</dbReference>
<reference evidence="6" key="1">
    <citation type="journal article" date="2014" name="BMC Genomics">
        <title>Genome sequencing of two Neorhizobium galegae strains reveals a noeT gene responsible for the unusual acetylation of the nodulation factors.</title>
        <authorList>
            <person name="Osterman J."/>
            <person name="Marsh J."/>
            <person name="Laine P.K."/>
            <person name="Zeng Z."/>
            <person name="Alatalo E."/>
            <person name="Sullivan J.T."/>
            <person name="Young J.P."/>
            <person name="Thomas-Oates J."/>
            <person name="Paulin L."/>
            <person name="Lindstrom K."/>
        </authorList>
    </citation>
    <scope>NUCLEOTIDE SEQUENCE [LARGE SCALE GENOMIC DNA]</scope>
    <source>
        <strain evidence="6">HAMBI 1141</strain>
    </source>
</reference>
<evidence type="ECO:0000313" key="6">
    <source>
        <dbReference type="Proteomes" id="UP000028186"/>
    </source>
</evidence>
<dbReference type="AlphaFoldDB" id="A0A068T2A8"/>
<gene>
    <name evidence="5" type="ORF">RG1141_CH01630</name>
</gene>
<sequence>MTKHLTVPASVAALLALHIPSNFFLYAEDPTIAAHRERQMELMNSSQAILARAESESRDLTQAETDEVEGLTNEFETLESQINLRERVAQQNALLTAPRARQTDPDPVGNEQNPSDNVRGINNQARTPAPRVPAAPRATAGGNSGFRHLGEFANSVRMASMRSGGDLDPRLRNAAVSTYGNEGSGADGGFAVPPDFRTEILSPVFNEDSLLAMTDRLQSSSNTLTLPTDSTTPWQTSGGIQSYWTAEGGTKTQSKPTLGETTLKLHTLATLIPVTEELLEDAPAMGAYLNRKAPEKMDFKVSDAIVRGTGVGMPLGFMNSPALVTVAAEAAQTADTIVVANLAKMWGRLPVQSRRTAVWLMHPDAEAQLPLMTLANQPVYLPPGGVSGNMYGSLWGRPVIPHQVAETVGDLGDVMLVDLKQYLSVTKTGNGRDANGLKSDVSIHLWFDQDMVAFRFTMRVAGQPWWPAAITQRDGANSQSPYVALAAR</sequence>
<dbReference type="Gene3D" id="3.30.2320.10">
    <property type="entry name" value="hypothetical protein PF0899 domain"/>
    <property type="match status" value="1"/>
</dbReference>
<feature type="signal peptide" evidence="3">
    <location>
        <begin position="1"/>
        <end position="27"/>
    </location>
</feature>
<comment type="subcellular location">
    <subcellularLocation>
        <location evidence="1">Virion</location>
    </subcellularLocation>
</comment>
<feature type="compositionally biased region" description="Polar residues" evidence="2">
    <location>
        <begin position="110"/>
        <end position="124"/>
    </location>
</feature>
<dbReference type="Proteomes" id="UP000028186">
    <property type="component" value="Chromosome I"/>
</dbReference>
<dbReference type="Gene3D" id="3.30.2400.10">
    <property type="entry name" value="Major capsid protein gp5"/>
    <property type="match status" value="1"/>
</dbReference>
<dbReference type="InterPro" id="IPR054612">
    <property type="entry name" value="Phage_capsid-like_C"/>
</dbReference>
<dbReference type="RefSeq" id="WP_051899631.1">
    <property type="nucleotide sequence ID" value="NZ_HG938355.1"/>
</dbReference>
<dbReference type="HOGENOM" id="CLU_043794_0_0_5"/>
<dbReference type="InterPro" id="IPR024455">
    <property type="entry name" value="Phage_capsid"/>
</dbReference>
<evidence type="ECO:0000256" key="1">
    <source>
        <dbReference type="ARBA" id="ARBA00004328"/>
    </source>
</evidence>
<evidence type="ECO:0000256" key="3">
    <source>
        <dbReference type="SAM" id="SignalP"/>
    </source>
</evidence>
<dbReference type="SUPFAM" id="SSF56563">
    <property type="entry name" value="Major capsid protein gp5"/>
    <property type="match status" value="1"/>
</dbReference>
<dbReference type="PATRIC" id="fig|1028801.3.peg.156"/>
<keyword evidence="3" id="KW-0732">Signal</keyword>
<feature type="region of interest" description="Disordered" evidence="2">
    <location>
        <begin position="53"/>
        <end position="72"/>
    </location>
</feature>
<proteinExistence type="predicted"/>
<organism evidence="5 6">
    <name type="scientific">Neorhizobium galegae bv. officinalis bv. officinalis str. HAMBI 1141</name>
    <dbReference type="NCBI Taxonomy" id="1028801"/>
    <lineage>
        <taxon>Bacteria</taxon>
        <taxon>Pseudomonadati</taxon>
        <taxon>Pseudomonadota</taxon>
        <taxon>Alphaproteobacteria</taxon>
        <taxon>Hyphomicrobiales</taxon>
        <taxon>Rhizobiaceae</taxon>
        <taxon>Rhizobium/Agrobacterium group</taxon>
        <taxon>Neorhizobium</taxon>
    </lineage>
</organism>
<feature type="region of interest" description="Disordered" evidence="2">
    <location>
        <begin position="222"/>
        <end position="241"/>
    </location>
</feature>
<feature type="compositionally biased region" description="Low complexity" evidence="2">
    <location>
        <begin position="125"/>
        <end position="140"/>
    </location>
</feature>
<dbReference type="eggNOG" id="COG4653">
    <property type="taxonomic scope" value="Bacteria"/>
</dbReference>
<feature type="chain" id="PRO_5001653597" evidence="3">
    <location>
        <begin position="28"/>
        <end position="488"/>
    </location>
</feature>
<accession>A0A068T2A8</accession>
<evidence type="ECO:0000256" key="2">
    <source>
        <dbReference type="SAM" id="MobiDB-lite"/>
    </source>
</evidence>
<evidence type="ECO:0000259" key="4">
    <source>
        <dbReference type="Pfam" id="PF05065"/>
    </source>
</evidence>
<protein>
    <submittedName>
        <fullName evidence="5">HK97 family prophage LambdaSa04</fullName>
    </submittedName>
</protein>
<feature type="region of interest" description="Disordered" evidence="2">
    <location>
        <begin position="96"/>
        <end position="146"/>
    </location>
</feature>